<evidence type="ECO:0000313" key="11">
    <source>
        <dbReference type="Proteomes" id="UP000255103"/>
    </source>
</evidence>
<dbReference type="SUPFAM" id="SSF51161">
    <property type="entry name" value="Trimeric LpxA-like enzymes"/>
    <property type="match status" value="1"/>
</dbReference>
<dbReference type="Pfam" id="PF00132">
    <property type="entry name" value="Hexapep"/>
    <property type="match status" value="1"/>
</dbReference>
<keyword evidence="2 8" id="KW-0444">Lipid biosynthesis</keyword>
<dbReference type="UniPathway" id="UPA00359">
    <property type="reaction ID" value="UER00477"/>
</dbReference>
<dbReference type="HAMAP" id="MF_00387">
    <property type="entry name" value="LpxA"/>
    <property type="match status" value="1"/>
</dbReference>
<sequence>MSNIGKTSIVKEGAKIGKNVVIGEFCIIDENVVIGDDCVIGNYVHIAGWTTLGRGNKVFNNAAVGVPPQDLKYAGEKTELIIGDENLIREFTTLNPGTIGGHSKTIIGNKNLFMAYVHIAHDCVVGNECILANNATLGGHVELGDYVNIGGLTPVHQFVKIGSGCMVAGGSVLTQDLPPYCLAEGNRAYIRGLNKHRMRKLFTREEIDEIGHLYKILFSHTAPIRELAQQELDKNPNPISRSICEFILSNTRGIPLNKGTQSE</sequence>
<reference evidence="10 11" key="1">
    <citation type="submission" date="2018-06" db="EMBL/GenBank/DDBJ databases">
        <authorList>
            <consortium name="Pathogen Informatics"/>
            <person name="Doyle S."/>
        </authorList>
    </citation>
    <scope>NUCLEOTIDE SEQUENCE [LARGE SCALE GENOMIC DNA]</scope>
    <source>
        <strain evidence="10 11">NCTC12219</strain>
    </source>
</reference>
<dbReference type="InterPro" id="IPR011004">
    <property type="entry name" value="Trimer_LpxA-like_sf"/>
</dbReference>
<dbReference type="NCBIfam" id="NF003657">
    <property type="entry name" value="PRK05289.1"/>
    <property type="match status" value="1"/>
</dbReference>
<dbReference type="InterPro" id="IPR029098">
    <property type="entry name" value="Acetyltransf_C"/>
</dbReference>
<dbReference type="Pfam" id="PF13720">
    <property type="entry name" value="Acetyltransf_11"/>
    <property type="match status" value="1"/>
</dbReference>
<dbReference type="GO" id="GO:0008780">
    <property type="term" value="F:acyl-[acyl-carrier-protein]-UDP-N-acetylglucosamine O-acyltransferase activity"/>
    <property type="evidence" value="ECO:0007669"/>
    <property type="project" value="UniProtKB-UniRule"/>
</dbReference>
<comment type="similarity">
    <text evidence="8">Belongs to the transferase hexapeptide repeat family. LpxA subfamily.</text>
</comment>
<dbReference type="EMBL" id="UGHX01000001">
    <property type="protein sequence ID" value="STP11836.1"/>
    <property type="molecule type" value="Genomic_DNA"/>
</dbReference>
<dbReference type="InterPro" id="IPR001451">
    <property type="entry name" value="Hexapep"/>
</dbReference>
<dbReference type="InterPro" id="IPR018357">
    <property type="entry name" value="Hexapep_transf_CS"/>
</dbReference>
<dbReference type="GO" id="GO:0005737">
    <property type="term" value="C:cytoplasm"/>
    <property type="evidence" value="ECO:0007669"/>
    <property type="project" value="UniProtKB-SubCell"/>
</dbReference>
<evidence type="ECO:0000256" key="7">
    <source>
        <dbReference type="ARBA" id="ARBA00023315"/>
    </source>
</evidence>
<dbReference type="InterPro" id="IPR010137">
    <property type="entry name" value="Lipid_A_LpxA"/>
</dbReference>
<evidence type="ECO:0000256" key="6">
    <source>
        <dbReference type="ARBA" id="ARBA00023098"/>
    </source>
</evidence>
<keyword evidence="7 8" id="KW-0012">Acyltransferase</keyword>
<dbReference type="GO" id="GO:0016020">
    <property type="term" value="C:membrane"/>
    <property type="evidence" value="ECO:0007669"/>
    <property type="project" value="GOC"/>
</dbReference>
<evidence type="ECO:0000256" key="4">
    <source>
        <dbReference type="ARBA" id="ARBA00022679"/>
    </source>
</evidence>
<comment type="pathway">
    <text evidence="8">Glycolipid biosynthesis; lipid IV(A) biosynthesis; lipid IV(A) from (3R)-3-hydroxytetradecanoyl-[acyl-carrier-protein] and UDP-N-acetyl-alpha-D-glucosamine: step 1/6.</text>
</comment>
<organism evidence="10 11">
    <name type="scientific">Helicobacter cinaedi</name>
    <dbReference type="NCBI Taxonomy" id="213"/>
    <lineage>
        <taxon>Bacteria</taxon>
        <taxon>Pseudomonadati</taxon>
        <taxon>Campylobacterota</taxon>
        <taxon>Epsilonproteobacteria</taxon>
        <taxon>Campylobacterales</taxon>
        <taxon>Helicobacteraceae</taxon>
        <taxon>Helicobacter</taxon>
    </lineage>
</organism>
<dbReference type="RefSeq" id="WP_115722327.1">
    <property type="nucleotide sequence ID" value="NZ_UGHX01000001.1"/>
</dbReference>
<dbReference type="PROSITE" id="PS00101">
    <property type="entry name" value="HEXAPEP_TRANSFERASES"/>
    <property type="match status" value="1"/>
</dbReference>
<evidence type="ECO:0000256" key="3">
    <source>
        <dbReference type="ARBA" id="ARBA00022556"/>
    </source>
</evidence>
<name>A0A377JVB8_9HELI</name>
<accession>A0A377JVB8</accession>
<dbReference type="PANTHER" id="PTHR43480:SF1">
    <property type="entry name" value="ACYL-[ACYL-CARRIER-PROTEIN]--UDP-N-ACETYLGLUCOSAMINE O-ACYLTRANSFERASE, MITOCHONDRIAL-RELATED"/>
    <property type="match status" value="1"/>
</dbReference>
<comment type="subunit">
    <text evidence="8">Homotrimer.</text>
</comment>
<dbReference type="Proteomes" id="UP000255103">
    <property type="component" value="Unassembled WGS sequence"/>
</dbReference>
<dbReference type="AlphaFoldDB" id="A0A377JVB8"/>
<evidence type="ECO:0000256" key="5">
    <source>
        <dbReference type="ARBA" id="ARBA00022737"/>
    </source>
</evidence>
<proteinExistence type="inferred from homology"/>
<keyword evidence="1 8" id="KW-0963">Cytoplasm</keyword>
<keyword evidence="6 8" id="KW-0443">Lipid metabolism</keyword>
<evidence type="ECO:0000256" key="2">
    <source>
        <dbReference type="ARBA" id="ARBA00022516"/>
    </source>
</evidence>
<dbReference type="CDD" id="cd03351">
    <property type="entry name" value="LbH_UDP-GlcNAc_AT"/>
    <property type="match status" value="1"/>
</dbReference>
<evidence type="ECO:0000256" key="1">
    <source>
        <dbReference type="ARBA" id="ARBA00022490"/>
    </source>
</evidence>
<dbReference type="PANTHER" id="PTHR43480">
    <property type="entry name" value="ACYL-[ACYL-CARRIER-PROTEIN]--UDP-N-ACETYLGLUCOSAMINE O-ACYLTRANSFERASE"/>
    <property type="match status" value="1"/>
</dbReference>
<comment type="catalytic activity">
    <reaction evidence="8">
        <text>a (3R)-hydroxyacyl-[ACP] + UDP-N-acetyl-alpha-D-glucosamine = a UDP-3-O-[(3R)-3-hydroxyacyl]-N-acetyl-alpha-D-glucosamine + holo-[ACP]</text>
        <dbReference type="Rhea" id="RHEA:67812"/>
        <dbReference type="Rhea" id="RHEA-COMP:9685"/>
        <dbReference type="Rhea" id="RHEA-COMP:9945"/>
        <dbReference type="ChEBI" id="CHEBI:57705"/>
        <dbReference type="ChEBI" id="CHEBI:64479"/>
        <dbReference type="ChEBI" id="CHEBI:78827"/>
        <dbReference type="ChEBI" id="CHEBI:173225"/>
        <dbReference type="EC" id="2.3.1.129"/>
    </reaction>
</comment>
<feature type="domain" description="UDP N-acetylglucosamine O-acyltransferase C-terminal" evidence="9">
    <location>
        <begin position="176"/>
        <end position="254"/>
    </location>
</feature>
<evidence type="ECO:0000259" key="9">
    <source>
        <dbReference type="Pfam" id="PF13720"/>
    </source>
</evidence>
<protein>
    <recommendedName>
        <fullName evidence="8">Acyl-[acyl-carrier-protein]--UDP-N-acetylglucosamine O-acyltransferase</fullName>
        <shortName evidence="8">UDP-N-acetylglucosamine acyltransferase</shortName>
        <ecNumber evidence="8">2.3.1.129</ecNumber>
    </recommendedName>
</protein>
<keyword evidence="4 8" id="KW-0808">Transferase</keyword>
<evidence type="ECO:0000313" key="10">
    <source>
        <dbReference type="EMBL" id="STP11836.1"/>
    </source>
</evidence>
<dbReference type="GO" id="GO:0009245">
    <property type="term" value="P:lipid A biosynthetic process"/>
    <property type="evidence" value="ECO:0007669"/>
    <property type="project" value="UniProtKB-UniRule"/>
</dbReference>
<keyword evidence="5 8" id="KW-0677">Repeat</keyword>
<dbReference type="InterPro" id="IPR037157">
    <property type="entry name" value="Acetyltransf_C_sf"/>
</dbReference>
<dbReference type="EC" id="2.3.1.129" evidence="8"/>
<comment type="subcellular location">
    <subcellularLocation>
        <location evidence="8">Cytoplasm</location>
    </subcellularLocation>
</comment>
<dbReference type="PIRSF" id="PIRSF000456">
    <property type="entry name" value="UDP-GlcNAc_acltr"/>
    <property type="match status" value="1"/>
</dbReference>
<comment type="function">
    <text evidence="8">Involved in the biosynthesis of lipid A, a phosphorylated glycolipid that anchors the lipopolysaccharide to the outer membrane of the cell.</text>
</comment>
<gene>
    <name evidence="8 10" type="primary">lpxA</name>
    <name evidence="10" type="ORF">NCTC12219_01735</name>
</gene>
<dbReference type="NCBIfam" id="TIGR01852">
    <property type="entry name" value="lipid_A_lpxA"/>
    <property type="match status" value="1"/>
</dbReference>
<keyword evidence="3 8" id="KW-0441">Lipid A biosynthesis</keyword>
<dbReference type="Gene3D" id="1.20.1180.10">
    <property type="entry name" value="Udp N-acetylglucosamine O-acyltransferase, C-terminal domain"/>
    <property type="match status" value="1"/>
</dbReference>
<dbReference type="Gene3D" id="2.160.10.10">
    <property type="entry name" value="Hexapeptide repeat proteins"/>
    <property type="match status" value="1"/>
</dbReference>
<evidence type="ECO:0000256" key="8">
    <source>
        <dbReference type="HAMAP-Rule" id="MF_00387"/>
    </source>
</evidence>